<evidence type="ECO:0000313" key="1">
    <source>
        <dbReference type="EMBL" id="RDX79001.1"/>
    </source>
</evidence>
<sequence>RNLRMKNLDFGDTQVVFNYCKFKILIFSMQYNVKMLPWSRYFLGLAIIYVRDILERSFLKSLNTYITKI</sequence>
<reference evidence="1" key="1">
    <citation type="submission" date="2018-05" db="EMBL/GenBank/DDBJ databases">
        <title>Draft genome of Mucuna pruriens seed.</title>
        <authorList>
            <person name="Nnadi N.E."/>
            <person name="Vos R."/>
            <person name="Hasami M.H."/>
            <person name="Devisetty U.K."/>
            <person name="Aguiy J.C."/>
        </authorList>
    </citation>
    <scope>NUCLEOTIDE SEQUENCE [LARGE SCALE GENOMIC DNA]</scope>
    <source>
        <strain evidence="1">JCA_2017</strain>
    </source>
</reference>
<evidence type="ECO:0000313" key="2">
    <source>
        <dbReference type="Proteomes" id="UP000257109"/>
    </source>
</evidence>
<protein>
    <submittedName>
        <fullName evidence="1">Uncharacterized protein</fullName>
    </submittedName>
</protein>
<proteinExistence type="predicted"/>
<feature type="non-terminal residue" evidence="1">
    <location>
        <position position="1"/>
    </location>
</feature>
<accession>A0A371FL76</accession>
<comment type="caution">
    <text evidence="1">The sequence shown here is derived from an EMBL/GenBank/DDBJ whole genome shotgun (WGS) entry which is preliminary data.</text>
</comment>
<dbReference type="EMBL" id="QJKJ01008670">
    <property type="protein sequence ID" value="RDX79001.1"/>
    <property type="molecule type" value="Genomic_DNA"/>
</dbReference>
<dbReference type="Proteomes" id="UP000257109">
    <property type="component" value="Unassembled WGS sequence"/>
</dbReference>
<gene>
    <name evidence="1" type="ORF">CR513_40630</name>
</gene>
<dbReference type="AlphaFoldDB" id="A0A371FL76"/>
<keyword evidence="2" id="KW-1185">Reference proteome</keyword>
<name>A0A371FL76_MUCPR</name>
<organism evidence="1 2">
    <name type="scientific">Mucuna pruriens</name>
    <name type="common">Velvet bean</name>
    <name type="synonym">Dolichos pruriens</name>
    <dbReference type="NCBI Taxonomy" id="157652"/>
    <lineage>
        <taxon>Eukaryota</taxon>
        <taxon>Viridiplantae</taxon>
        <taxon>Streptophyta</taxon>
        <taxon>Embryophyta</taxon>
        <taxon>Tracheophyta</taxon>
        <taxon>Spermatophyta</taxon>
        <taxon>Magnoliopsida</taxon>
        <taxon>eudicotyledons</taxon>
        <taxon>Gunneridae</taxon>
        <taxon>Pentapetalae</taxon>
        <taxon>rosids</taxon>
        <taxon>fabids</taxon>
        <taxon>Fabales</taxon>
        <taxon>Fabaceae</taxon>
        <taxon>Papilionoideae</taxon>
        <taxon>50 kb inversion clade</taxon>
        <taxon>NPAAA clade</taxon>
        <taxon>indigoferoid/millettioid clade</taxon>
        <taxon>Phaseoleae</taxon>
        <taxon>Mucuna</taxon>
    </lineage>
</organism>